<gene>
    <name evidence="1" type="ORF">PINE0816_LOCUS413</name>
</gene>
<dbReference type="Pfam" id="PF06966">
    <property type="entry name" value="DUF1295"/>
    <property type="match status" value="1"/>
</dbReference>
<dbReference type="EMBL" id="HBEL01000875">
    <property type="protein sequence ID" value="CAD8404312.1"/>
    <property type="molecule type" value="Transcribed_RNA"/>
</dbReference>
<name>A0A7S0G808_9STRA</name>
<protein>
    <submittedName>
        <fullName evidence="1">Uncharacterized protein</fullName>
    </submittedName>
</protein>
<evidence type="ECO:0000313" key="1">
    <source>
        <dbReference type="EMBL" id="CAD8404312.1"/>
    </source>
</evidence>
<proteinExistence type="predicted"/>
<dbReference type="AlphaFoldDB" id="A0A7S0G808"/>
<sequence>MLQWWACWIFAFSSGVGISDLGWWSSILSPLFTMHILLNTDATGIPQANGKNLKRYYDKCPVEYSNYRETTSILLPMVGYKNIPLFLKRSVLLDLERWEYFPKEKKVNNELKADNKSE</sequence>
<dbReference type="InterPro" id="IPR010721">
    <property type="entry name" value="UstE-like"/>
</dbReference>
<reference evidence="1" key="1">
    <citation type="submission" date="2021-01" db="EMBL/GenBank/DDBJ databases">
        <authorList>
            <person name="Corre E."/>
            <person name="Pelletier E."/>
            <person name="Niang G."/>
            <person name="Scheremetjew M."/>
            <person name="Finn R."/>
            <person name="Kale V."/>
            <person name="Holt S."/>
            <person name="Cochrane G."/>
            <person name="Meng A."/>
            <person name="Brown T."/>
            <person name="Cohen L."/>
        </authorList>
    </citation>
    <scope>NUCLEOTIDE SEQUENCE</scope>
    <source>
        <strain evidence="1">CCAP1064/1</strain>
    </source>
</reference>
<accession>A0A7S0G808</accession>
<organism evidence="1">
    <name type="scientific">Proboscia inermis</name>
    <dbReference type="NCBI Taxonomy" id="420281"/>
    <lineage>
        <taxon>Eukaryota</taxon>
        <taxon>Sar</taxon>
        <taxon>Stramenopiles</taxon>
        <taxon>Ochrophyta</taxon>
        <taxon>Bacillariophyta</taxon>
        <taxon>Coscinodiscophyceae</taxon>
        <taxon>Rhizosoleniophycidae</taxon>
        <taxon>Rhizosoleniales</taxon>
        <taxon>Rhizosoleniaceae</taxon>
        <taxon>Proboscia</taxon>
    </lineage>
</organism>